<gene>
    <name evidence="4" type="ORF">EV386_2485</name>
</gene>
<dbReference type="PROSITE" id="PS51186">
    <property type="entry name" value="GNAT"/>
    <property type="match status" value="1"/>
</dbReference>
<feature type="domain" description="N-acetyltransferase" evidence="3">
    <location>
        <begin position="163"/>
        <end position="324"/>
    </location>
</feature>
<evidence type="ECO:0000256" key="1">
    <source>
        <dbReference type="ARBA" id="ARBA00022679"/>
    </source>
</evidence>
<dbReference type="PANTHER" id="PTHR43420">
    <property type="entry name" value="ACETYLTRANSFERASE"/>
    <property type="match status" value="1"/>
</dbReference>
<evidence type="ECO:0000313" key="5">
    <source>
        <dbReference type="Proteomes" id="UP000293852"/>
    </source>
</evidence>
<dbReference type="SUPFAM" id="SSF55729">
    <property type="entry name" value="Acyl-CoA N-acyltransferases (Nat)"/>
    <property type="match status" value="1"/>
</dbReference>
<evidence type="ECO:0000259" key="3">
    <source>
        <dbReference type="PROSITE" id="PS51186"/>
    </source>
</evidence>
<keyword evidence="1 4" id="KW-0808">Transferase</keyword>
<dbReference type="InterPro" id="IPR000182">
    <property type="entry name" value="GNAT_dom"/>
</dbReference>
<dbReference type="Pfam" id="PF00583">
    <property type="entry name" value="Acetyltransf_1"/>
    <property type="match status" value="1"/>
</dbReference>
<dbReference type="InterPro" id="IPR016181">
    <property type="entry name" value="Acyl_CoA_acyltransferase"/>
</dbReference>
<dbReference type="EMBL" id="SGWX01000001">
    <property type="protein sequence ID" value="RZS62166.1"/>
    <property type="molecule type" value="Genomic_DNA"/>
</dbReference>
<evidence type="ECO:0000256" key="2">
    <source>
        <dbReference type="ARBA" id="ARBA00023315"/>
    </source>
</evidence>
<dbReference type="Gene3D" id="3.40.630.30">
    <property type="match status" value="1"/>
</dbReference>
<sequence length="324" mass="34782">MARSLPGVTVQLLPFPAADYAAWRAAQVERRRRWQFTPLWADDAAATAQAREAVDELAPAEGLSGTQLLRVLDSDGDDGWVWLMRQERDLLVLDAESDAPPDRLLALLEAHARAASATALILDRMVAAPTTAALAAQGGFTVVSQTMALDLADAVDTEDGPPVTLRPMTDASFAAYLDAAVDEYAREIRSTDHVAWGEALDHSRKDYEDLLPQGRASAGHVLLDVVESQAGARVGALWLEVRPPSAAFAYDVYLQPDWRGRGLGRAAVGAAARWCRGEGVRVLGLSVFGRNAAARALYDSLGFTVVVEALRRPVEPAPPVAGPR</sequence>
<keyword evidence="5" id="KW-1185">Reference proteome</keyword>
<organism evidence="4 5">
    <name type="scientific">Xylanimonas ulmi</name>
    <dbReference type="NCBI Taxonomy" id="228973"/>
    <lineage>
        <taxon>Bacteria</taxon>
        <taxon>Bacillati</taxon>
        <taxon>Actinomycetota</taxon>
        <taxon>Actinomycetes</taxon>
        <taxon>Micrococcales</taxon>
        <taxon>Promicromonosporaceae</taxon>
        <taxon>Xylanimonas</taxon>
    </lineage>
</organism>
<name>A0A4Q7M2P7_9MICO</name>
<proteinExistence type="predicted"/>
<dbReference type="InterPro" id="IPR050680">
    <property type="entry name" value="YpeA/RimI_acetyltransf"/>
</dbReference>
<comment type="caution">
    <text evidence="4">The sequence shown here is derived from an EMBL/GenBank/DDBJ whole genome shotgun (WGS) entry which is preliminary data.</text>
</comment>
<dbReference type="OrthoDB" id="3381976at2"/>
<reference evidence="4 5" key="1">
    <citation type="submission" date="2019-02" db="EMBL/GenBank/DDBJ databases">
        <title>Sequencing the genomes of 1000 actinobacteria strains.</title>
        <authorList>
            <person name="Klenk H.-P."/>
        </authorList>
    </citation>
    <scope>NUCLEOTIDE SEQUENCE [LARGE SCALE GENOMIC DNA]</scope>
    <source>
        <strain evidence="4 5">DSM 16932</strain>
    </source>
</reference>
<dbReference type="GO" id="GO:0016747">
    <property type="term" value="F:acyltransferase activity, transferring groups other than amino-acyl groups"/>
    <property type="evidence" value="ECO:0007669"/>
    <property type="project" value="InterPro"/>
</dbReference>
<evidence type="ECO:0000313" key="4">
    <source>
        <dbReference type="EMBL" id="RZS62166.1"/>
    </source>
</evidence>
<protein>
    <submittedName>
        <fullName evidence="4">Acetyltransferase (GNAT) family protein</fullName>
    </submittedName>
</protein>
<dbReference type="Proteomes" id="UP000293852">
    <property type="component" value="Unassembled WGS sequence"/>
</dbReference>
<keyword evidence="2" id="KW-0012">Acyltransferase</keyword>
<dbReference type="AlphaFoldDB" id="A0A4Q7M2P7"/>
<accession>A0A4Q7M2P7</accession>